<comment type="caution">
    <text evidence="2">The sequence shown here is derived from an EMBL/GenBank/DDBJ whole genome shotgun (WGS) entry which is preliminary data.</text>
</comment>
<dbReference type="Proteomes" id="UP001356427">
    <property type="component" value="Unassembled WGS sequence"/>
</dbReference>
<feature type="region of interest" description="Disordered" evidence="1">
    <location>
        <begin position="1"/>
        <end position="21"/>
    </location>
</feature>
<reference evidence="2 3" key="1">
    <citation type="submission" date="2021-04" db="EMBL/GenBank/DDBJ databases">
        <authorList>
            <person name="De Guttry C."/>
            <person name="Zahm M."/>
            <person name="Klopp C."/>
            <person name="Cabau C."/>
            <person name="Louis A."/>
            <person name="Berthelot C."/>
            <person name="Parey E."/>
            <person name="Roest Crollius H."/>
            <person name="Montfort J."/>
            <person name="Robinson-Rechavi M."/>
            <person name="Bucao C."/>
            <person name="Bouchez O."/>
            <person name="Gislard M."/>
            <person name="Lluch J."/>
            <person name="Milhes M."/>
            <person name="Lampietro C."/>
            <person name="Lopez Roques C."/>
            <person name="Donnadieu C."/>
            <person name="Braasch I."/>
            <person name="Desvignes T."/>
            <person name="Postlethwait J."/>
            <person name="Bobe J."/>
            <person name="Wedekind C."/>
            <person name="Guiguen Y."/>
        </authorList>
    </citation>
    <scope>NUCLEOTIDE SEQUENCE [LARGE SCALE GENOMIC DNA]</scope>
    <source>
        <strain evidence="2">Cs_M1</strain>
        <tissue evidence="2">Blood</tissue>
    </source>
</reference>
<evidence type="ECO:0000313" key="2">
    <source>
        <dbReference type="EMBL" id="KAK6305993.1"/>
    </source>
</evidence>
<organism evidence="2 3">
    <name type="scientific">Coregonus suidteri</name>
    <dbReference type="NCBI Taxonomy" id="861788"/>
    <lineage>
        <taxon>Eukaryota</taxon>
        <taxon>Metazoa</taxon>
        <taxon>Chordata</taxon>
        <taxon>Craniata</taxon>
        <taxon>Vertebrata</taxon>
        <taxon>Euteleostomi</taxon>
        <taxon>Actinopterygii</taxon>
        <taxon>Neopterygii</taxon>
        <taxon>Teleostei</taxon>
        <taxon>Protacanthopterygii</taxon>
        <taxon>Salmoniformes</taxon>
        <taxon>Salmonidae</taxon>
        <taxon>Coregoninae</taxon>
        <taxon>Coregonus</taxon>
    </lineage>
</organism>
<dbReference type="EMBL" id="JAGTTL010000021">
    <property type="protein sequence ID" value="KAK6305993.1"/>
    <property type="molecule type" value="Genomic_DNA"/>
</dbReference>
<dbReference type="AlphaFoldDB" id="A0AAN8LAD1"/>
<accession>A0AAN8LAD1</accession>
<proteinExistence type="predicted"/>
<name>A0AAN8LAD1_9TELE</name>
<evidence type="ECO:0000256" key="1">
    <source>
        <dbReference type="SAM" id="MobiDB-lite"/>
    </source>
</evidence>
<protein>
    <submittedName>
        <fullName evidence="2">Uncharacterized protein</fullName>
    </submittedName>
</protein>
<sequence length="68" mass="7525">MRNGSSTNLYRDHQHAPLTGWNPVAECPLKSKKWLQPGSGAPGLPNSALWGKDPSLHFVFGMMLSRIH</sequence>
<keyword evidence="3" id="KW-1185">Reference proteome</keyword>
<gene>
    <name evidence="2" type="ORF">J4Q44_G00229180</name>
</gene>
<evidence type="ECO:0000313" key="3">
    <source>
        <dbReference type="Proteomes" id="UP001356427"/>
    </source>
</evidence>